<evidence type="ECO:0000256" key="2">
    <source>
        <dbReference type="ARBA" id="ARBA00022448"/>
    </source>
</evidence>
<dbReference type="PANTHER" id="PTHR42718">
    <property type="entry name" value="MAJOR FACILITATOR SUPERFAMILY MULTIDRUG TRANSPORTER MFSC"/>
    <property type="match status" value="1"/>
</dbReference>
<feature type="transmembrane region" description="Helical" evidence="6">
    <location>
        <begin position="25"/>
        <end position="49"/>
    </location>
</feature>
<organism evidence="8 9">
    <name type="scientific">Brettanomyces naardenensis</name>
    <name type="common">Yeast</name>
    <dbReference type="NCBI Taxonomy" id="13370"/>
    <lineage>
        <taxon>Eukaryota</taxon>
        <taxon>Fungi</taxon>
        <taxon>Dikarya</taxon>
        <taxon>Ascomycota</taxon>
        <taxon>Saccharomycotina</taxon>
        <taxon>Pichiomycetes</taxon>
        <taxon>Pichiales</taxon>
        <taxon>Pichiaceae</taxon>
        <taxon>Brettanomyces</taxon>
    </lineage>
</organism>
<dbReference type="PROSITE" id="PS50850">
    <property type="entry name" value="MFS"/>
    <property type="match status" value="1"/>
</dbReference>
<keyword evidence="2" id="KW-0813">Transport</keyword>
<feature type="transmembrane region" description="Helical" evidence="6">
    <location>
        <begin position="513"/>
        <end position="531"/>
    </location>
</feature>
<evidence type="ECO:0000313" key="9">
    <source>
        <dbReference type="Proteomes" id="UP000290900"/>
    </source>
</evidence>
<dbReference type="GO" id="GO:0016020">
    <property type="term" value="C:membrane"/>
    <property type="evidence" value="ECO:0007669"/>
    <property type="project" value="UniProtKB-SubCell"/>
</dbReference>
<feature type="domain" description="Major facilitator superfamily (MFS) profile" evidence="7">
    <location>
        <begin position="26"/>
        <end position="536"/>
    </location>
</feature>
<evidence type="ECO:0000313" key="8">
    <source>
        <dbReference type="EMBL" id="VEU22655.1"/>
    </source>
</evidence>
<reference evidence="8 9" key="1">
    <citation type="submission" date="2018-12" db="EMBL/GenBank/DDBJ databases">
        <authorList>
            <person name="Tiukova I."/>
            <person name="Dainat J."/>
        </authorList>
    </citation>
    <scope>NUCLEOTIDE SEQUENCE [LARGE SCALE GENOMIC DNA]</scope>
</reference>
<keyword evidence="4 6" id="KW-1133">Transmembrane helix</keyword>
<dbReference type="InParanoid" id="A0A448YNY9"/>
<feature type="transmembrane region" description="Helical" evidence="6">
    <location>
        <begin position="251"/>
        <end position="275"/>
    </location>
</feature>
<dbReference type="CDD" id="cd17321">
    <property type="entry name" value="MFS_MMR_MDR_like"/>
    <property type="match status" value="1"/>
</dbReference>
<comment type="subcellular location">
    <subcellularLocation>
        <location evidence="1">Membrane</location>
        <topology evidence="1">Multi-pass membrane protein</topology>
    </subcellularLocation>
</comment>
<evidence type="ECO:0000256" key="4">
    <source>
        <dbReference type="ARBA" id="ARBA00022989"/>
    </source>
</evidence>
<feature type="transmembrane region" description="Helical" evidence="6">
    <location>
        <begin position="402"/>
        <end position="418"/>
    </location>
</feature>
<dbReference type="InterPro" id="IPR036259">
    <property type="entry name" value="MFS_trans_sf"/>
</dbReference>
<feature type="transmembrane region" description="Helical" evidence="6">
    <location>
        <begin position="152"/>
        <end position="176"/>
    </location>
</feature>
<feature type="transmembrane region" description="Helical" evidence="6">
    <location>
        <begin position="370"/>
        <end position="390"/>
    </location>
</feature>
<feature type="transmembrane region" description="Helical" evidence="6">
    <location>
        <begin position="473"/>
        <end position="493"/>
    </location>
</feature>
<gene>
    <name evidence="8" type="ORF">BRENAR_LOCUS3386</name>
</gene>
<dbReference type="PANTHER" id="PTHR42718:SF9">
    <property type="entry name" value="MAJOR FACILITATOR SUPERFAMILY MULTIDRUG TRANSPORTER MFSC"/>
    <property type="match status" value="1"/>
</dbReference>
<dbReference type="OrthoDB" id="440755at2759"/>
<evidence type="ECO:0000256" key="5">
    <source>
        <dbReference type="ARBA" id="ARBA00023136"/>
    </source>
</evidence>
<feature type="transmembrane region" description="Helical" evidence="6">
    <location>
        <begin position="338"/>
        <end position="358"/>
    </location>
</feature>
<dbReference type="Pfam" id="PF07690">
    <property type="entry name" value="MFS_1"/>
    <property type="match status" value="1"/>
</dbReference>
<dbReference type="Gene3D" id="1.20.1250.20">
    <property type="entry name" value="MFS general substrate transporter like domains"/>
    <property type="match status" value="1"/>
</dbReference>
<feature type="transmembrane region" description="Helical" evidence="6">
    <location>
        <begin position="61"/>
        <end position="80"/>
    </location>
</feature>
<evidence type="ECO:0000256" key="3">
    <source>
        <dbReference type="ARBA" id="ARBA00022692"/>
    </source>
</evidence>
<feature type="transmembrane region" description="Helical" evidence="6">
    <location>
        <begin position="92"/>
        <end position="109"/>
    </location>
</feature>
<dbReference type="GO" id="GO:0022857">
    <property type="term" value="F:transmembrane transporter activity"/>
    <property type="evidence" value="ECO:0007669"/>
    <property type="project" value="InterPro"/>
</dbReference>
<feature type="transmembrane region" description="Helical" evidence="6">
    <location>
        <begin position="430"/>
        <end position="452"/>
    </location>
</feature>
<dbReference type="SUPFAM" id="SSF103473">
    <property type="entry name" value="MFS general substrate transporter"/>
    <property type="match status" value="1"/>
</dbReference>
<dbReference type="EMBL" id="CAACVR010000023">
    <property type="protein sequence ID" value="VEU22655.1"/>
    <property type="molecule type" value="Genomic_DNA"/>
</dbReference>
<evidence type="ECO:0000259" key="7">
    <source>
        <dbReference type="PROSITE" id="PS50850"/>
    </source>
</evidence>
<dbReference type="InterPro" id="IPR020846">
    <property type="entry name" value="MFS_dom"/>
</dbReference>
<protein>
    <submittedName>
        <fullName evidence="8">DEKNAAC103660</fullName>
    </submittedName>
</protein>
<keyword evidence="9" id="KW-1185">Reference proteome</keyword>
<name>A0A448YNY9_BRENA</name>
<evidence type="ECO:0000256" key="1">
    <source>
        <dbReference type="ARBA" id="ARBA00004141"/>
    </source>
</evidence>
<dbReference type="InterPro" id="IPR011701">
    <property type="entry name" value="MFS"/>
</dbReference>
<feature type="transmembrane region" description="Helical" evidence="6">
    <location>
        <begin position="182"/>
        <end position="203"/>
    </location>
</feature>
<accession>A0A448YNY9</accession>
<dbReference type="STRING" id="13370.A0A448YNY9"/>
<keyword evidence="5 6" id="KW-0472">Membrane</keyword>
<sequence length="546" mass="60466">MLQSVSSFIKRGRTVVPDKYRNKKVVFFIALVGLTMDNLNITGALTTSFSMEEKFHASSNTISWALSAYALTLGSFIILFGKLGDILGPHNTFIIGEAIMSLFSLLTAIPQPSIIALIVFRAFQGLGGAVLMPSGFALAANYFQGKELEMAISWLTIVLTASFGLGTVLGGAFSITNIGYQGFFYFTFAISATCATLLYFLIIPIEQTEAHKNMRVKDLDFPGVSFLVIGLLLVIFGLTEAGITWNSPKVYVPIPIGAVLIIATILFESIFLSWYKRSHTHKVTRDLEVEGAKMKKDASLASSIDSVDSIESTDRSNWFMRVQLIFPKEVFQITNFPWLAFGVFSSYFTFVFIVSSLIQYTIFVEFNSPLLASVKILPMAVGTVLGSAIYKGKYALKVGIRNTIMLSVAVTLGSIIWISRTDYKVKNEYWIYQFVPLFLLGYAINLYFMVYLNAIMSQTPLHLQGLVSGIFQTFGQVAVAIGSALLSTILGVLEYHRDDPAALEDQYKKFHNSFYAAIAISGLFLILTLFIKDPYKGKETKEGERS</sequence>
<feature type="transmembrane region" description="Helical" evidence="6">
    <location>
        <begin position="115"/>
        <end position="140"/>
    </location>
</feature>
<feature type="transmembrane region" description="Helical" evidence="6">
    <location>
        <begin position="224"/>
        <end position="245"/>
    </location>
</feature>
<dbReference type="AlphaFoldDB" id="A0A448YNY9"/>
<evidence type="ECO:0000256" key="6">
    <source>
        <dbReference type="SAM" id="Phobius"/>
    </source>
</evidence>
<dbReference type="Proteomes" id="UP000290900">
    <property type="component" value="Unassembled WGS sequence"/>
</dbReference>
<proteinExistence type="predicted"/>
<keyword evidence="3 6" id="KW-0812">Transmembrane</keyword>
<dbReference type="Gene3D" id="1.20.1720.10">
    <property type="entry name" value="Multidrug resistance protein D"/>
    <property type="match status" value="1"/>
</dbReference>